<dbReference type="EMBL" id="CABVQC010000118">
    <property type="protein sequence ID" value="VWC53626.1"/>
    <property type="molecule type" value="Genomic_DNA"/>
</dbReference>
<accession>A0A6P2T7T6</accession>
<proteinExistence type="predicted"/>
<evidence type="ECO:0000313" key="2">
    <source>
        <dbReference type="Proteomes" id="UP000494261"/>
    </source>
</evidence>
<evidence type="ECO:0000313" key="1">
    <source>
        <dbReference type="EMBL" id="VWC53626.1"/>
    </source>
</evidence>
<dbReference type="Proteomes" id="UP000494261">
    <property type="component" value="Unassembled WGS sequence"/>
</dbReference>
<protein>
    <submittedName>
        <fullName evidence="1">Uncharacterized protein</fullName>
    </submittedName>
</protein>
<organism evidence="1 2">
    <name type="scientific">Burkholderia aenigmatica</name>
    <dbReference type="NCBI Taxonomy" id="2015348"/>
    <lineage>
        <taxon>Bacteria</taxon>
        <taxon>Pseudomonadati</taxon>
        <taxon>Pseudomonadota</taxon>
        <taxon>Betaproteobacteria</taxon>
        <taxon>Burkholderiales</taxon>
        <taxon>Burkholderiaceae</taxon>
        <taxon>Burkholderia</taxon>
        <taxon>Burkholderia cepacia complex</taxon>
    </lineage>
</organism>
<sequence>MSPRAGDILVIFETAMSRNRENVVWPSRNGTWSRGFFDYYQTGDDPEWDVEYDYDTFMWCSTGHPTMEAACTAWRGSNPGGMNSYDTPSVETDRLDTMAEKYAAAQTVAKQRS</sequence>
<reference evidence="1 2" key="1">
    <citation type="submission" date="2019-09" db="EMBL/GenBank/DDBJ databases">
        <authorList>
            <person name="Depoorter E."/>
        </authorList>
    </citation>
    <scope>NUCLEOTIDE SEQUENCE [LARGE SCALE GENOMIC DNA]</scope>
    <source>
        <strain evidence="1">LMG 13014</strain>
    </source>
</reference>
<dbReference type="AlphaFoldDB" id="A0A6P2T7T6"/>
<name>A0A6P2T7T6_9BURK</name>
<gene>
    <name evidence="1" type="ORF">BLA13014_08233</name>
</gene>